<evidence type="ECO:0000313" key="7">
    <source>
        <dbReference type="Proteomes" id="UP000504714"/>
    </source>
</evidence>
<dbReference type="SUPFAM" id="SSF50486">
    <property type="entry name" value="FMT C-terminal domain-like"/>
    <property type="match status" value="1"/>
</dbReference>
<evidence type="ECO:0000313" key="6">
    <source>
        <dbReference type="EMBL" id="GFN46012.1"/>
    </source>
</evidence>
<dbReference type="GO" id="GO:0003677">
    <property type="term" value="F:DNA binding"/>
    <property type="evidence" value="ECO:0007669"/>
    <property type="project" value="InterPro"/>
</dbReference>
<dbReference type="Pfam" id="PF02245">
    <property type="entry name" value="Pur_DNA_glyco"/>
    <property type="match status" value="1"/>
</dbReference>
<dbReference type="EMBL" id="BLXO01000002">
    <property type="protein sequence ID" value="GFN46012.1"/>
    <property type="molecule type" value="Genomic_DNA"/>
</dbReference>
<evidence type="ECO:0000256" key="1">
    <source>
        <dbReference type="ARBA" id="ARBA00009232"/>
    </source>
</evidence>
<name>A0A6L2ZN44_9ENTR</name>
<sequence>MNNIILPRRFYARNTLHVAKALLGKRLKFNDYHGIITQVEAYIGQDDPACHAAKGYTPRTAVMFGAPGFSYVYLIYGMYHCLNIVTEEEGFPAAVLIRGLDLVEPFYRAIDGPGKLCKTLNISKKNNHYDLTENHEFCIYHSDSCPPYIETSRIGIKKGLDKLWRFKVI</sequence>
<comment type="caution">
    <text evidence="6">The sequence shown here is derived from an EMBL/GenBank/DDBJ whole genome shotgun (WGS) entry which is preliminary data.</text>
</comment>
<dbReference type="CDD" id="cd00540">
    <property type="entry name" value="AAG"/>
    <property type="match status" value="1"/>
</dbReference>
<protein>
    <recommendedName>
        <fullName evidence="5">Putative 3-methyladenine DNA glycosylase</fullName>
        <ecNumber evidence="5">3.2.2.-</ecNumber>
    </recommendedName>
</protein>
<evidence type="ECO:0000256" key="5">
    <source>
        <dbReference type="HAMAP-Rule" id="MF_00527"/>
    </source>
</evidence>
<dbReference type="Gene3D" id="3.10.300.10">
    <property type="entry name" value="Methylpurine-DNA glycosylase (MPG)"/>
    <property type="match status" value="2"/>
</dbReference>
<dbReference type="Proteomes" id="UP000504714">
    <property type="component" value="Unassembled WGS sequence"/>
</dbReference>
<dbReference type="AlphaFoldDB" id="A0A6L2ZN44"/>
<dbReference type="HAMAP" id="MF_00527">
    <property type="entry name" value="3MGH"/>
    <property type="match status" value="1"/>
</dbReference>
<gene>
    <name evidence="6" type="ORF">RINTU1_14170</name>
</gene>
<evidence type="ECO:0000256" key="3">
    <source>
        <dbReference type="ARBA" id="ARBA00022801"/>
    </source>
</evidence>
<dbReference type="InterPro" id="IPR036995">
    <property type="entry name" value="MPG_sf"/>
</dbReference>
<dbReference type="PANTHER" id="PTHR10429">
    <property type="entry name" value="DNA-3-METHYLADENINE GLYCOSYLASE"/>
    <property type="match status" value="1"/>
</dbReference>
<keyword evidence="4 5" id="KW-0234">DNA repair</keyword>
<dbReference type="NCBIfam" id="TIGR00567">
    <property type="entry name" value="3mg"/>
    <property type="match status" value="1"/>
</dbReference>
<accession>A0A6L2ZN44</accession>
<dbReference type="NCBIfam" id="NF002004">
    <property type="entry name" value="PRK00802.1-4"/>
    <property type="match status" value="1"/>
</dbReference>
<dbReference type="PANTHER" id="PTHR10429:SF0">
    <property type="entry name" value="DNA-3-METHYLADENINE GLYCOSYLASE"/>
    <property type="match status" value="1"/>
</dbReference>
<comment type="similarity">
    <text evidence="1 5">Belongs to the DNA glycosylase MPG family.</text>
</comment>
<proteinExistence type="inferred from homology"/>
<evidence type="ECO:0000256" key="2">
    <source>
        <dbReference type="ARBA" id="ARBA00022763"/>
    </source>
</evidence>
<keyword evidence="2 5" id="KW-0227">DNA damage</keyword>
<dbReference type="RefSeq" id="WP_176487759.1">
    <property type="nucleotide sequence ID" value="NZ_BLXO01000002.1"/>
</dbReference>
<dbReference type="EC" id="3.2.2.-" evidence="5"/>
<keyword evidence="3 5" id="KW-0378">Hydrolase</keyword>
<evidence type="ECO:0000256" key="4">
    <source>
        <dbReference type="ARBA" id="ARBA00023204"/>
    </source>
</evidence>
<organism evidence="6 7">
    <name type="scientific">Candidatus Regiella insecticola</name>
    <dbReference type="NCBI Taxonomy" id="138073"/>
    <lineage>
        <taxon>Bacteria</taxon>
        <taxon>Pseudomonadati</taxon>
        <taxon>Pseudomonadota</taxon>
        <taxon>Gammaproteobacteria</taxon>
        <taxon>Enterobacterales</taxon>
        <taxon>Enterobacteriaceae</taxon>
        <taxon>aphid secondary symbionts</taxon>
        <taxon>Candidatus Regiella</taxon>
    </lineage>
</organism>
<dbReference type="InterPro" id="IPR011034">
    <property type="entry name" value="Formyl_transferase-like_C_sf"/>
</dbReference>
<dbReference type="GO" id="GO:0003905">
    <property type="term" value="F:alkylbase DNA N-glycosylase activity"/>
    <property type="evidence" value="ECO:0007669"/>
    <property type="project" value="InterPro"/>
</dbReference>
<reference evidence="6 7" key="1">
    <citation type="submission" date="2020-06" db="EMBL/GenBank/DDBJ databases">
        <title>The genome sequence of Candidatus Regiella insecticola strain Tut.</title>
        <authorList>
            <person name="Nikoh N."/>
            <person name="Tsuchida T."/>
            <person name="Koga R."/>
            <person name="Oshima K."/>
            <person name="Hattori M."/>
            <person name="Fukatsu T."/>
        </authorList>
    </citation>
    <scope>NUCLEOTIDE SEQUENCE [LARGE SCALE GENOMIC DNA]</scope>
    <source>
        <strain evidence="6 7">Tut</strain>
    </source>
</reference>
<dbReference type="GO" id="GO:0006284">
    <property type="term" value="P:base-excision repair"/>
    <property type="evidence" value="ECO:0007669"/>
    <property type="project" value="InterPro"/>
</dbReference>
<dbReference type="InterPro" id="IPR003180">
    <property type="entry name" value="MPG"/>
</dbReference>